<evidence type="ECO:0000256" key="10">
    <source>
        <dbReference type="HAMAP-Rule" id="MF_00920"/>
    </source>
</evidence>
<dbReference type="EMBL" id="QOQD01000002">
    <property type="protein sequence ID" value="RCL74392.1"/>
    <property type="molecule type" value="Genomic_DNA"/>
</dbReference>
<dbReference type="NCBIfam" id="TIGR00064">
    <property type="entry name" value="ftsY"/>
    <property type="match status" value="1"/>
</dbReference>
<dbReference type="Gene3D" id="3.40.50.300">
    <property type="entry name" value="P-loop containing nucleotide triphosphate hydrolases"/>
    <property type="match status" value="1"/>
</dbReference>
<sequence>MKNTWFQKLKSSLSKSSSSISQGITKIITSKRLDEATLQDLEDLLISADIGVDSSVSIIENLKKEKFNKDIDISEIKTFLADQIEIKLASSYKKLIFNKDQSPHIIIVVGVNGSGKTTTIAKLANNFKKDGAKVLIGAADTFRAAAIEQITSWASRLNIEIVASDIVKDAASIAYDTVKKAKDDKFDVAIIDTAGRLQNRSELMDELAKIIRVIKKQDTEAPHSIILTLDATAGQNAIQQAKVFNEIANITGLIITKLDGTAKAGYIISIAQEIGLPIHYIGIGESVDDLNDFDIKSFSRLIVGLD</sequence>
<evidence type="ECO:0000256" key="2">
    <source>
        <dbReference type="ARBA" id="ARBA00022475"/>
    </source>
</evidence>
<keyword evidence="2 10" id="KW-1003">Cell membrane</keyword>
<comment type="subunit">
    <text evidence="10">Part of the signal recognition particle protein translocation system, which is composed of SRP and FtsY. SRP is a ribonucleoprotein composed of Ffh and a 4.5S RNA molecule.</text>
</comment>
<keyword evidence="7 10" id="KW-0472">Membrane</keyword>
<dbReference type="InterPro" id="IPR013822">
    <property type="entry name" value="Signal_recog_particl_SRP54_hlx"/>
</dbReference>
<dbReference type="GO" id="GO:0006614">
    <property type="term" value="P:SRP-dependent cotranslational protein targeting to membrane"/>
    <property type="evidence" value="ECO:0007669"/>
    <property type="project" value="InterPro"/>
</dbReference>
<comment type="similarity">
    <text evidence="10">Belongs to the GTP-binding SRP family. FtsY subfamily.</text>
</comment>
<evidence type="ECO:0000256" key="3">
    <source>
        <dbReference type="ARBA" id="ARBA00022490"/>
    </source>
</evidence>
<comment type="subcellular location">
    <subcellularLocation>
        <location evidence="1">Cell inner membrane</location>
        <topology evidence="1">Peripheral membrane protein</topology>
        <orientation evidence="1">Cytoplasmic side</orientation>
    </subcellularLocation>
    <subcellularLocation>
        <location evidence="10">Cell membrane</location>
        <topology evidence="10">Peripheral membrane protein</topology>
        <orientation evidence="10">Cytoplasmic side</orientation>
    </subcellularLocation>
    <subcellularLocation>
        <location evidence="10">Cytoplasm</location>
    </subcellularLocation>
</comment>
<dbReference type="SMART" id="SM00382">
    <property type="entry name" value="AAA"/>
    <property type="match status" value="1"/>
</dbReference>
<evidence type="ECO:0000259" key="11">
    <source>
        <dbReference type="PROSITE" id="PS00300"/>
    </source>
</evidence>
<dbReference type="EC" id="3.6.5.4" evidence="10"/>
<dbReference type="PROSITE" id="PS00300">
    <property type="entry name" value="SRP54"/>
    <property type="match status" value="1"/>
</dbReference>
<dbReference type="AlphaFoldDB" id="A0A368DRB3"/>
<dbReference type="GO" id="GO:0005886">
    <property type="term" value="C:plasma membrane"/>
    <property type="evidence" value="ECO:0007669"/>
    <property type="project" value="UniProtKB-SubCell"/>
</dbReference>
<evidence type="ECO:0000256" key="8">
    <source>
        <dbReference type="ARBA" id="ARBA00023170"/>
    </source>
</evidence>
<dbReference type="PANTHER" id="PTHR43134">
    <property type="entry name" value="SIGNAL RECOGNITION PARTICLE RECEPTOR SUBUNIT ALPHA"/>
    <property type="match status" value="1"/>
</dbReference>
<keyword evidence="3 10" id="KW-0963">Cytoplasm</keyword>
<feature type="domain" description="SRP54-type proteins GTP-binding" evidence="11">
    <location>
        <begin position="277"/>
        <end position="290"/>
    </location>
</feature>
<evidence type="ECO:0000313" key="12">
    <source>
        <dbReference type="EMBL" id="RCL74392.1"/>
    </source>
</evidence>
<dbReference type="SMART" id="SM00962">
    <property type="entry name" value="SRP54"/>
    <property type="match status" value="1"/>
</dbReference>
<feature type="binding site" evidence="10">
    <location>
        <begin position="110"/>
        <end position="117"/>
    </location>
    <ligand>
        <name>GTP</name>
        <dbReference type="ChEBI" id="CHEBI:37565"/>
    </ligand>
</feature>
<dbReference type="FunFam" id="3.40.50.300:FF:000053">
    <property type="entry name" value="Signal recognition particle receptor FtsY"/>
    <property type="match status" value="1"/>
</dbReference>
<keyword evidence="8 10" id="KW-0675">Receptor</keyword>
<dbReference type="Gene3D" id="1.20.120.140">
    <property type="entry name" value="Signal recognition particle SRP54, nucleotide-binding domain"/>
    <property type="match status" value="1"/>
</dbReference>
<dbReference type="SMART" id="SM00963">
    <property type="entry name" value="SRP54_N"/>
    <property type="match status" value="1"/>
</dbReference>
<gene>
    <name evidence="10" type="primary">ftsY</name>
    <name evidence="12" type="ORF">DBW71_01310</name>
</gene>
<comment type="caution">
    <text evidence="12">The sequence shown here is derived from an EMBL/GenBank/DDBJ whole genome shotgun (WGS) entry which is preliminary data.</text>
</comment>
<dbReference type="GO" id="GO:0005737">
    <property type="term" value="C:cytoplasm"/>
    <property type="evidence" value="ECO:0007669"/>
    <property type="project" value="UniProtKB-SubCell"/>
</dbReference>
<keyword evidence="6 10" id="KW-0342">GTP-binding</keyword>
<keyword evidence="5 10" id="KW-0378">Hydrolase</keyword>
<dbReference type="InterPro" id="IPR003593">
    <property type="entry name" value="AAA+_ATPase"/>
</dbReference>
<comment type="function">
    <text evidence="10">Involved in targeting and insertion of nascent membrane proteins into the cytoplasmic membrane. Acts as a receptor for the complex formed by the signal recognition particle (SRP) and the ribosome-nascent chain (RNC). Interaction with SRP-RNC leads to the transfer of the RNC complex to the Sec translocase for insertion into the membrane, the hydrolysis of GTP by both Ffh and FtsY, and the dissociation of the SRP-FtsY complex into the individual components.</text>
</comment>
<dbReference type="Pfam" id="PF00448">
    <property type="entry name" value="SRP54"/>
    <property type="match status" value="1"/>
</dbReference>
<feature type="binding site" evidence="10">
    <location>
        <begin position="192"/>
        <end position="196"/>
    </location>
    <ligand>
        <name>GTP</name>
        <dbReference type="ChEBI" id="CHEBI:37565"/>
    </ligand>
</feature>
<dbReference type="PANTHER" id="PTHR43134:SF1">
    <property type="entry name" value="SIGNAL RECOGNITION PARTICLE RECEPTOR SUBUNIT ALPHA"/>
    <property type="match status" value="1"/>
</dbReference>
<evidence type="ECO:0000256" key="1">
    <source>
        <dbReference type="ARBA" id="ARBA00004515"/>
    </source>
</evidence>
<proteinExistence type="inferred from homology"/>
<dbReference type="Pfam" id="PF02881">
    <property type="entry name" value="SRP54_N"/>
    <property type="match status" value="1"/>
</dbReference>
<dbReference type="InterPro" id="IPR027417">
    <property type="entry name" value="P-loop_NTPase"/>
</dbReference>
<reference evidence="12 13" key="1">
    <citation type="journal article" date="2018" name="Microbiome">
        <title>Fine metagenomic profile of the Mediterranean stratified and mixed water columns revealed by assembly and recruitment.</title>
        <authorList>
            <person name="Haro-Moreno J.M."/>
            <person name="Lopez-Perez M."/>
            <person name="De La Torre J.R."/>
            <person name="Picazo A."/>
            <person name="Camacho A."/>
            <person name="Rodriguez-Valera F."/>
        </authorList>
    </citation>
    <scope>NUCLEOTIDE SEQUENCE [LARGE SCALE GENOMIC DNA]</scope>
    <source>
        <strain evidence="12">MED-G57</strain>
    </source>
</reference>
<evidence type="ECO:0000313" key="13">
    <source>
        <dbReference type="Proteomes" id="UP000253570"/>
    </source>
</evidence>
<evidence type="ECO:0000256" key="6">
    <source>
        <dbReference type="ARBA" id="ARBA00023134"/>
    </source>
</evidence>
<name>A0A368DRB3_9PROT</name>
<evidence type="ECO:0000256" key="4">
    <source>
        <dbReference type="ARBA" id="ARBA00022741"/>
    </source>
</evidence>
<accession>A0A368DRB3</accession>
<comment type="catalytic activity">
    <reaction evidence="9 10">
        <text>GTP + H2O = GDP + phosphate + H(+)</text>
        <dbReference type="Rhea" id="RHEA:19669"/>
        <dbReference type="ChEBI" id="CHEBI:15377"/>
        <dbReference type="ChEBI" id="CHEBI:15378"/>
        <dbReference type="ChEBI" id="CHEBI:37565"/>
        <dbReference type="ChEBI" id="CHEBI:43474"/>
        <dbReference type="ChEBI" id="CHEBI:58189"/>
        <dbReference type="EC" id="3.6.5.4"/>
    </reaction>
</comment>
<dbReference type="GO" id="GO:0003924">
    <property type="term" value="F:GTPase activity"/>
    <property type="evidence" value="ECO:0007669"/>
    <property type="project" value="UniProtKB-UniRule"/>
</dbReference>
<evidence type="ECO:0000256" key="9">
    <source>
        <dbReference type="ARBA" id="ARBA00048027"/>
    </source>
</evidence>
<dbReference type="HAMAP" id="MF_00920">
    <property type="entry name" value="FtsY"/>
    <property type="match status" value="1"/>
</dbReference>
<evidence type="ECO:0000256" key="5">
    <source>
        <dbReference type="ARBA" id="ARBA00022801"/>
    </source>
</evidence>
<dbReference type="InterPro" id="IPR004390">
    <property type="entry name" value="SR_rcpt_FtsY"/>
</dbReference>
<feature type="binding site" evidence="10">
    <location>
        <begin position="256"/>
        <end position="259"/>
    </location>
    <ligand>
        <name>GTP</name>
        <dbReference type="ChEBI" id="CHEBI:37565"/>
    </ligand>
</feature>
<keyword evidence="4 10" id="KW-0547">Nucleotide-binding</keyword>
<dbReference type="GO" id="GO:0005047">
    <property type="term" value="F:signal recognition particle binding"/>
    <property type="evidence" value="ECO:0007669"/>
    <property type="project" value="TreeGrafter"/>
</dbReference>
<organism evidence="12 13">
    <name type="scientific">PS1 clade bacterium</name>
    <dbReference type="NCBI Taxonomy" id="2175152"/>
    <lineage>
        <taxon>Bacteria</taxon>
        <taxon>Pseudomonadati</taxon>
        <taxon>Pseudomonadota</taxon>
        <taxon>Alphaproteobacteria</taxon>
        <taxon>PS1 clade</taxon>
    </lineage>
</organism>
<dbReference type="InterPro" id="IPR036225">
    <property type="entry name" value="SRP/SRP_N"/>
</dbReference>
<protein>
    <recommendedName>
        <fullName evidence="10">Signal recognition particle receptor FtsY</fullName>
        <shortName evidence="10">SRP receptor</shortName>
        <ecNumber evidence="10">3.6.5.4</ecNumber>
    </recommendedName>
</protein>
<dbReference type="Proteomes" id="UP000253570">
    <property type="component" value="Unassembled WGS sequence"/>
</dbReference>
<dbReference type="SUPFAM" id="SSF47364">
    <property type="entry name" value="Domain of the SRP/SRP receptor G-proteins"/>
    <property type="match status" value="1"/>
</dbReference>
<dbReference type="SUPFAM" id="SSF52540">
    <property type="entry name" value="P-loop containing nucleoside triphosphate hydrolases"/>
    <property type="match status" value="1"/>
</dbReference>
<dbReference type="InterPro" id="IPR000897">
    <property type="entry name" value="SRP54_GTPase_dom"/>
</dbReference>
<evidence type="ECO:0000256" key="7">
    <source>
        <dbReference type="ARBA" id="ARBA00023136"/>
    </source>
</evidence>
<dbReference type="GO" id="GO:0005525">
    <property type="term" value="F:GTP binding"/>
    <property type="evidence" value="ECO:0007669"/>
    <property type="project" value="UniProtKB-UniRule"/>
</dbReference>
<dbReference type="InterPro" id="IPR042101">
    <property type="entry name" value="SRP54_N_sf"/>
</dbReference>